<evidence type="ECO:0000313" key="3">
    <source>
        <dbReference type="Proteomes" id="UP001465976"/>
    </source>
</evidence>
<keyword evidence="3" id="KW-1185">Reference proteome</keyword>
<gene>
    <name evidence="2" type="primary">STE3_8</name>
    <name evidence="2" type="ORF">V5O48_012640</name>
</gene>
<evidence type="ECO:0000313" key="2">
    <source>
        <dbReference type="EMBL" id="KAL0569324.1"/>
    </source>
</evidence>
<reference evidence="2 3" key="1">
    <citation type="submission" date="2024-02" db="EMBL/GenBank/DDBJ databases">
        <title>A draft genome for the cacao thread blight pathogen Marasmius crinis-equi.</title>
        <authorList>
            <person name="Cohen S.P."/>
            <person name="Baruah I.K."/>
            <person name="Amoako-Attah I."/>
            <person name="Bukari Y."/>
            <person name="Meinhardt L.W."/>
            <person name="Bailey B.A."/>
        </authorList>
    </citation>
    <scope>NUCLEOTIDE SEQUENCE [LARGE SCALE GENOMIC DNA]</scope>
    <source>
        <strain evidence="2 3">GH-76</strain>
    </source>
</reference>
<proteinExistence type="predicted"/>
<name>A0ABR3F2I1_9AGAR</name>
<organism evidence="2 3">
    <name type="scientific">Marasmius crinis-equi</name>
    <dbReference type="NCBI Taxonomy" id="585013"/>
    <lineage>
        <taxon>Eukaryota</taxon>
        <taxon>Fungi</taxon>
        <taxon>Dikarya</taxon>
        <taxon>Basidiomycota</taxon>
        <taxon>Agaricomycotina</taxon>
        <taxon>Agaricomycetes</taxon>
        <taxon>Agaricomycetidae</taxon>
        <taxon>Agaricales</taxon>
        <taxon>Marasmiineae</taxon>
        <taxon>Marasmiaceae</taxon>
        <taxon>Marasmius</taxon>
    </lineage>
</organism>
<dbReference type="Proteomes" id="UP001465976">
    <property type="component" value="Unassembled WGS sequence"/>
</dbReference>
<feature type="region of interest" description="Disordered" evidence="1">
    <location>
        <begin position="160"/>
        <end position="193"/>
    </location>
</feature>
<comment type="caution">
    <text evidence="2">The sequence shown here is derived from an EMBL/GenBank/DDBJ whole genome shotgun (WGS) entry which is preliminary data.</text>
</comment>
<protein>
    <submittedName>
        <fullName evidence="2">A-factor receptor</fullName>
    </submittedName>
</protein>
<accession>A0ABR3F2I1</accession>
<keyword evidence="2" id="KW-0675">Receptor</keyword>
<sequence>MFISCGYIFTGIPYSTVVLVLNIEGGVPAWISWEHTHTGFSRVDLDPAPTPTDLEMDKWANFALSIVLFAVFGLTKSRREKYCGIAARVMKLVGINWGVSRENQPNPQSSTLSAWNARQGGVMSISLSSHATPETVFQDGRHPDSQYSWSTWNERRGDITSISFGSRPGPETISRGGSQTDVEGGGGCTTTVK</sequence>
<dbReference type="InterPro" id="IPR001499">
    <property type="entry name" value="GPCR_STE3"/>
</dbReference>
<evidence type="ECO:0000256" key="1">
    <source>
        <dbReference type="SAM" id="MobiDB-lite"/>
    </source>
</evidence>
<dbReference type="EMBL" id="JBAHYK010001144">
    <property type="protein sequence ID" value="KAL0569324.1"/>
    <property type="molecule type" value="Genomic_DNA"/>
</dbReference>
<dbReference type="Pfam" id="PF02076">
    <property type="entry name" value="STE3"/>
    <property type="match status" value="1"/>
</dbReference>
<feature type="compositionally biased region" description="Gly residues" evidence="1">
    <location>
        <begin position="183"/>
        <end position="193"/>
    </location>
</feature>